<gene>
    <name evidence="1" type="primary">fur</name>
    <name evidence="1" type="ORF">HSBGL_4016</name>
</gene>
<evidence type="ECO:0000313" key="1">
    <source>
        <dbReference type="EMBL" id="QSG13430.1"/>
    </source>
</evidence>
<dbReference type="AlphaFoldDB" id="A0A897NG58"/>
<dbReference type="Gene3D" id="1.10.10.10">
    <property type="entry name" value="Winged helix-like DNA-binding domain superfamily/Winged helix DNA-binding domain"/>
    <property type="match status" value="1"/>
</dbReference>
<keyword evidence="1" id="KW-0614">Plasmid</keyword>
<evidence type="ECO:0000313" key="2">
    <source>
        <dbReference type="Proteomes" id="UP000663305"/>
    </source>
</evidence>
<dbReference type="InterPro" id="IPR036388">
    <property type="entry name" value="WH-like_DNA-bd_sf"/>
</dbReference>
<dbReference type="InterPro" id="IPR036390">
    <property type="entry name" value="WH_DNA-bd_sf"/>
</dbReference>
<dbReference type="InterPro" id="IPR011991">
    <property type="entry name" value="ArsR-like_HTH"/>
</dbReference>
<dbReference type="EMBL" id="CP064790">
    <property type="protein sequence ID" value="QSG13430.1"/>
    <property type="molecule type" value="Genomic_DNA"/>
</dbReference>
<name>A0A897NG58_9EURY</name>
<organism evidence="1 2">
    <name type="scientific">Halapricum desulfuricans</name>
    <dbReference type="NCBI Taxonomy" id="2841257"/>
    <lineage>
        <taxon>Archaea</taxon>
        <taxon>Methanobacteriati</taxon>
        <taxon>Methanobacteriota</taxon>
        <taxon>Stenosarchaea group</taxon>
        <taxon>Halobacteria</taxon>
        <taxon>Halobacteriales</taxon>
        <taxon>Haloarculaceae</taxon>
        <taxon>Halapricum</taxon>
    </lineage>
</organism>
<proteinExistence type="predicted"/>
<accession>A0A897NG58</accession>
<sequence>MALTVIAPYPVPARMSETNTGAADAGPFAEQQRLFKLLSQDTRHLIIQELLGHPAHLMSLAELEYMTGKSQAAIKDQLETLIDAGLLARYTYDPSEGKRDLPSQFYGFTERGVEILHDYKYLRGLPVARALYENTRKTEKIERHESAPRPDLPDAVADVLKFDEPDLDAVDGGTAR</sequence>
<reference evidence="1" key="1">
    <citation type="submission" date="2020-11" db="EMBL/GenBank/DDBJ databases">
        <title>Carbohydrate-dependent, anaerobic sulfur respiration: A novel catabolism in halophilic archaea.</title>
        <authorList>
            <person name="Sorokin D.Y."/>
            <person name="Messina E."/>
            <person name="Smedile F."/>
            <person name="La Cono V."/>
            <person name="Hallsworth J.E."/>
            <person name="Yakimov M.M."/>
        </authorList>
    </citation>
    <scope>NUCLEOTIDE SEQUENCE</scope>
    <source>
        <strain evidence="1">HSR-Bgl</strain>
        <plasmid evidence="1">pHSR-Bgl01</plasmid>
    </source>
</reference>
<protein>
    <submittedName>
        <fullName evidence="1">Fe2 /Zn2 uptake regulation protein, fur/PerR</fullName>
    </submittedName>
</protein>
<geneLocation type="plasmid" evidence="1 2">
    <name>pHSR-Bgl01</name>
</geneLocation>
<dbReference type="Proteomes" id="UP000663305">
    <property type="component" value="Plasmid pHSR-Bgl01"/>
</dbReference>
<dbReference type="CDD" id="cd00090">
    <property type="entry name" value="HTH_ARSR"/>
    <property type="match status" value="1"/>
</dbReference>
<dbReference type="SUPFAM" id="SSF46785">
    <property type="entry name" value="Winged helix' DNA-binding domain"/>
    <property type="match status" value="1"/>
</dbReference>